<dbReference type="Pfam" id="PF00621">
    <property type="entry name" value="RhoGEF"/>
    <property type="match status" value="2"/>
</dbReference>
<feature type="compositionally biased region" description="Acidic residues" evidence="1">
    <location>
        <begin position="696"/>
        <end position="707"/>
    </location>
</feature>
<feature type="compositionally biased region" description="Basic and acidic residues" evidence="1">
    <location>
        <begin position="671"/>
        <end position="695"/>
    </location>
</feature>
<evidence type="ECO:0000256" key="1">
    <source>
        <dbReference type="SAM" id="MobiDB-lite"/>
    </source>
</evidence>
<sequence length="856" mass="100165">MTSHSIDLNLMTKVQSEIRRHLMKKRLIKLRKKAKLRMKALQEMLSTEETYSERLSMCVELFVKPLFLSITNEKKKNKKFVDEQEFRTIFQNIEALADYHSKEILVSLRERLGHLLDTTKSQDQNTNKATKQELEPEKKIYQENQDQDQYQKKKEENNIQDKKEDQKKDQKEKNEKEKEKEANTNENKKEKENEFKEESKKKEGDQENQNEKEEKTLTYEELVHKTRLGKCFQGFKVIVRLYGDYCEGYEEGLKLLANLRAKKEKFSNWLLEVKSLPEAGNLDITSYLIMPIQRLPRYTLLLSEALKHTDPLHPDYAPTKEAMGFIEKIAQKINEHLNVLESQRELYELQSNVLGWNVVKPNRKLLLELPVNKVNPYGSIQKRYLFLFSDVIIWASKSLGKFRMKKFITTNTCWIQEMPSFPKFPNMFLIVGKKQTVTICALTQKDKLLFFGKFSKYVDTQTQSNQKYRSERVNAKLRKKIINLLAVDLSMFKILKKLSPPKVGAISDISVFGESAFKLKVQSNNSLPSGFGWNSQKNLRKKVGISSQNFNFGVYSNDQKKISEGMHQKKLSKIHSSTPNIQRKGHVVLRQSVAINLLNELKRGKNLPPLIPKKLDNVEKIKRLKKITKIKQGAGSEFINTHRLIENKQKYENQDSQNFQTKKENLKEIENNFELETRNNVENDQTIRNEKKNDNENDNENDNDNDNDNGYVKEMNVENIESPNFGVKNIDNNLPPPLPKRLDPNELKKRLKNDVKKKGIEKIYQINSINLKRVRKVGGESVQLEGNCVKMEGVNKERNNDENEHQNGEEINDKKFESIYISSEEKKKILPPPLPKRLEHNELQKRLKNMETFKKN</sequence>
<dbReference type="InterPro" id="IPR035899">
    <property type="entry name" value="DBL_dom_sf"/>
</dbReference>
<feature type="region of interest" description="Disordered" evidence="1">
    <location>
        <begin position="796"/>
        <end position="815"/>
    </location>
</feature>
<feature type="compositionally biased region" description="Basic and acidic residues" evidence="1">
    <location>
        <begin position="149"/>
        <end position="213"/>
    </location>
</feature>
<reference evidence="3" key="1">
    <citation type="submission" date="2022-08" db="EMBL/GenBank/DDBJ databases">
        <title>Novel sulphate-reducing endosymbionts in the free-living metamonad Anaeramoeba.</title>
        <authorList>
            <person name="Jerlstrom-Hultqvist J."/>
            <person name="Cepicka I."/>
            <person name="Gallot-Lavallee L."/>
            <person name="Salas-Leiva D."/>
            <person name="Curtis B.A."/>
            <person name="Zahonova K."/>
            <person name="Pipaliya S."/>
            <person name="Dacks J."/>
            <person name="Roger A.J."/>
        </authorList>
    </citation>
    <scope>NUCLEOTIDE SEQUENCE</scope>
    <source>
        <strain evidence="3">Busselton2</strain>
    </source>
</reference>
<dbReference type="InterPro" id="IPR051092">
    <property type="entry name" value="FYVE_RhoGEF_PH"/>
</dbReference>
<feature type="region of interest" description="Disordered" evidence="1">
    <location>
        <begin position="117"/>
        <end position="213"/>
    </location>
</feature>
<dbReference type="PROSITE" id="PS50096">
    <property type="entry name" value="IQ"/>
    <property type="match status" value="1"/>
</dbReference>
<feature type="compositionally biased region" description="Basic and acidic residues" evidence="1">
    <location>
        <begin position="836"/>
        <end position="856"/>
    </location>
</feature>
<comment type="caution">
    <text evidence="3">The sequence shown here is derived from an EMBL/GenBank/DDBJ whole genome shotgun (WGS) entry which is preliminary data.</text>
</comment>
<organism evidence="3 4">
    <name type="scientific">Anaeramoeba flamelloides</name>
    <dbReference type="NCBI Taxonomy" id="1746091"/>
    <lineage>
        <taxon>Eukaryota</taxon>
        <taxon>Metamonada</taxon>
        <taxon>Anaeramoebidae</taxon>
        <taxon>Anaeramoeba</taxon>
    </lineage>
</organism>
<dbReference type="GO" id="GO:0005085">
    <property type="term" value="F:guanyl-nucleotide exchange factor activity"/>
    <property type="evidence" value="ECO:0007669"/>
    <property type="project" value="InterPro"/>
</dbReference>
<dbReference type="EMBL" id="JANTQA010000045">
    <property type="protein sequence ID" value="KAJ3434142.1"/>
    <property type="molecule type" value="Genomic_DNA"/>
</dbReference>
<proteinExistence type="predicted"/>
<feature type="compositionally biased region" description="Basic and acidic residues" evidence="1">
    <location>
        <begin position="130"/>
        <end position="141"/>
    </location>
</feature>
<dbReference type="InterPro" id="IPR011993">
    <property type="entry name" value="PH-like_dom_sf"/>
</dbReference>
<evidence type="ECO:0000313" key="3">
    <source>
        <dbReference type="EMBL" id="KAJ3434142.1"/>
    </source>
</evidence>
<dbReference type="GO" id="GO:0005737">
    <property type="term" value="C:cytoplasm"/>
    <property type="evidence" value="ECO:0007669"/>
    <property type="project" value="TreeGrafter"/>
</dbReference>
<name>A0AAV7YWA5_9EUKA</name>
<feature type="compositionally biased region" description="Polar residues" evidence="1">
    <location>
        <begin position="118"/>
        <end position="129"/>
    </location>
</feature>
<feature type="domain" description="DH" evidence="2">
    <location>
        <begin position="36"/>
        <end position="336"/>
    </location>
</feature>
<dbReference type="Proteomes" id="UP001146793">
    <property type="component" value="Unassembled WGS sequence"/>
</dbReference>
<accession>A0AAV7YWA5</accession>
<feature type="region of interest" description="Disordered" evidence="1">
    <location>
        <begin position="827"/>
        <end position="856"/>
    </location>
</feature>
<dbReference type="Gene3D" id="1.20.900.10">
    <property type="entry name" value="Dbl homology (DH) domain"/>
    <property type="match status" value="1"/>
</dbReference>
<protein>
    <submittedName>
        <fullName evidence="3">Faciogenital dysplasia protein</fullName>
    </submittedName>
</protein>
<dbReference type="InterPro" id="IPR000219">
    <property type="entry name" value="DH_dom"/>
</dbReference>
<gene>
    <name evidence="3" type="ORF">M0812_20207</name>
</gene>
<evidence type="ECO:0000313" key="4">
    <source>
        <dbReference type="Proteomes" id="UP001146793"/>
    </source>
</evidence>
<dbReference type="PROSITE" id="PS50010">
    <property type="entry name" value="DH_2"/>
    <property type="match status" value="1"/>
</dbReference>
<dbReference type="Gene3D" id="2.30.29.30">
    <property type="entry name" value="Pleckstrin-homology domain (PH domain)/Phosphotyrosine-binding domain (PTB)"/>
    <property type="match status" value="1"/>
</dbReference>
<feature type="region of interest" description="Disordered" evidence="1">
    <location>
        <begin position="671"/>
        <end position="744"/>
    </location>
</feature>
<dbReference type="PANTHER" id="PTHR12673">
    <property type="entry name" value="FACIOGENITAL DYSPLASIA PROTEIN"/>
    <property type="match status" value="1"/>
</dbReference>
<evidence type="ECO:0000259" key="2">
    <source>
        <dbReference type="PROSITE" id="PS50010"/>
    </source>
</evidence>
<dbReference type="SUPFAM" id="SSF48065">
    <property type="entry name" value="DBL homology domain (DH-domain)"/>
    <property type="match status" value="1"/>
</dbReference>
<dbReference type="AlphaFoldDB" id="A0AAV7YWA5"/>
<dbReference type="PANTHER" id="PTHR12673:SF159">
    <property type="entry name" value="LD03170P"/>
    <property type="match status" value="1"/>
</dbReference>
<dbReference type="SMART" id="SM00325">
    <property type="entry name" value="RhoGEF"/>
    <property type="match status" value="1"/>
</dbReference>
<dbReference type="SUPFAM" id="SSF50729">
    <property type="entry name" value="PH domain-like"/>
    <property type="match status" value="1"/>
</dbReference>